<protein>
    <recommendedName>
        <fullName evidence="5">Zn(2)-C6 fungal-type domain-containing protein</fullName>
    </recommendedName>
</protein>
<dbReference type="PROSITE" id="PS00463">
    <property type="entry name" value="ZN2_CY6_FUNGAL_1"/>
    <property type="match status" value="1"/>
</dbReference>
<dbReference type="CDD" id="cd12148">
    <property type="entry name" value="fungal_TF_MHR"/>
    <property type="match status" value="1"/>
</dbReference>
<name>A0AA48I217_9TREE</name>
<gene>
    <name evidence="6" type="ORF">CcaverHIS019_0210430</name>
</gene>
<sequence>MEQQQPPQPEKSPFTMRSDGKPRQTRQHFSCAECRRLKLKCSRTWPCTSCVKRHCEQICPFGQAKTIKGKRIVLADAEHLHERIRKLEVALSQERAKNTQEPHPLLVETDWFTTEDGAGPSKLDTKPDVGAIDATVGAFGTLKIGTEGEAQFIGSFAGSEYLREEGQTSEPTTPSDHMRAGDPKFYEMQGAPVPRAAYSETALRLHDAFLAGGVGIAGAAGVDYNVDALRAELPDLDREGYAIIKVYWDNVNWMYQPISKVLFERDYLLNAYDVSVRPHPHKLAAVFFLMAVGVMFDLTREPWDDRGAQLFFCGRACLGLVGLENASPATVLALHLMGTYILNDKLGNSADVFWPILGTATRVAQSLGLHRDGLMFGLSSYEVQERRMLYWEVLTYDRLQALCFGRPCAMSNRASDTLLPDDELLAGDDDFFHRSKYRLIEIMERVLDVQTNAKPTPYSTVQAVDKEITTFRDNLPETMLPKTQISDLPMDRLLSPQIVIHRLSIRFLVAQTRLLLNRHWFTIALKDTPEDPGQSPFGDAFVAAFESASEIVQTIRQLVRYHPSLIARWWFFWFHALSASVCLAAVAIRAPMSVWAVPAYQKLQQMVDISAATRDGCRAKNGLAAILQLRLSASEAMEAAAKTRRRASQPLATEDPATVSYLEHLKAGAKLVRVGTGQSPVRDSSMSPSGISHTSPELRTLEALKQEFSSRPGSASAPYLPVNNLPPQNADFASTQWLNNLVWQPQDGMPMGDLGLGVPVDMDTSIALGIGGSQHDLFDVLVNGVGNVGDSRYGGPR</sequence>
<dbReference type="SMART" id="SM00906">
    <property type="entry name" value="Fungal_trans"/>
    <property type="match status" value="1"/>
</dbReference>
<dbReference type="AlphaFoldDB" id="A0AA48I217"/>
<dbReference type="GO" id="GO:0006351">
    <property type="term" value="P:DNA-templated transcription"/>
    <property type="evidence" value="ECO:0007669"/>
    <property type="project" value="InterPro"/>
</dbReference>
<dbReference type="InterPro" id="IPR007219">
    <property type="entry name" value="XnlR_reg_dom"/>
</dbReference>
<dbReference type="Proteomes" id="UP001233271">
    <property type="component" value="Chromosome 2"/>
</dbReference>
<dbReference type="SMART" id="SM00066">
    <property type="entry name" value="GAL4"/>
    <property type="match status" value="1"/>
</dbReference>
<evidence type="ECO:0000313" key="6">
    <source>
        <dbReference type="EMBL" id="BEI89681.1"/>
    </source>
</evidence>
<evidence type="ECO:0000256" key="1">
    <source>
        <dbReference type="ARBA" id="ARBA00004123"/>
    </source>
</evidence>
<dbReference type="GO" id="GO:0005634">
    <property type="term" value="C:nucleus"/>
    <property type="evidence" value="ECO:0007669"/>
    <property type="project" value="UniProtKB-SubCell"/>
</dbReference>
<dbReference type="SUPFAM" id="SSF57701">
    <property type="entry name" value="Zn2/Cys6 DNA-binding domain"/>
    <property type="match status" value="1"/>
</dbReference>
<dbReference type="PANTHER" id="PTHR31001:SF56">
    <property type="entry name" value="ZN(2)-C6 FUNGAL-TYPE DOMAIN-CONTAINING PROTEIN"/>
    <property type="match status" value="1"/>
</dbReference>
<dbReference type="GO" id="GO:0008270">
    <property type="term" value="F:zinc ion binding"/>
    <property type="evidence" value="ECO:0007669"/>
    <property type="project" value="InterPro"/>
</dbReference>
<dbReference type="CDD" id="cd00067">
    <property type="entry name" value="GAL4"/>
    <property type="match status" value="1"/>
</dbReference>
<dbReference type="GeneID" id="85493552"/>
<keyword evidence="2" id="KW-0479">Metal-binding</keyword>
<proteinExistence type="predicted"/>
<dbReference type="PROSITE" id="PS50048">
    <property type="entry name" value="ZN2_CY6_FUNGAL_2"/>
    <property type="match status" value="1"/>
</dbReference>
<dbReference type="InterPro" id="IPR001138">
    <property type="entry name" value="Zn2Cys6_DnaBD"/>
</dbReference>
<dbReference type="KEGG" id="ccac:CcaHIS019_0210430"/>
<keyword evidence="7" id="KW-1185">Reference proteome</keyword>
<comment type="subcellular location">
    <subcellularLocation>
        <location evidence="1">Nucleus</location>
    </subcellularLocation>
</comment>
<evidence type="ECO:0000259" key="5">
    <source>
        <dbReference type="PROSITE" id="PS50048"/>
    </source>
</evidence>
<dbReference type="GO" id="GO:0003677">
    <property type="term" value="F:DNA binding"/>
    <property type="evidence" value="ECO:0007669"/>
    <property type="project" value="InterPro"/>
</dbReference>
<dbReference type="EMBL" id="AP028213">
    <property type="protein sequence ID" value="BEI89681.1"/>
    <property type="molecule type" value="Genomic_DNA"/>
</dbReference>
<feature type="region of interest" description="Disordered" evidence="4">
    <location>
        <begin position="1"/>
        <end position="25"/>
    </location>
</feature>
<dbReference type="Gene3D" id="4.10.240.10">
    <property type="entry name" value="Zn(2)-C6 fungal-type DNA-binding domain"/>
    <property type="match status" value="1"/>
</dbReference>
<dbReference type="Pfam" id="PF04082">
    <property type="entry name" value="Fungal_trans"/>
    <property type="match status" value="1"/>
</dbReference>
<organism evidence="6 7">
    <name type="scientific">Cutaneotrichosporon cavernicola</name>
    <dbReference type="NCBI Taxonomy" id="279322"/>
    <lineage>
        <taxon>Eukaryota</taxon>
        <taxon>Fungi</taxon>
        <taxon>Dikarya</taxon>
        <taxon>Basidiomycota</taxon>
        <taxon>Agaricomycotina</taxon>
        <taxon>Tremellomycetes</taxon>
        <taxon>Trichosporonales</taxon>
        <taxon>Trichosporonaceae</taxon>
        <taxon>Cutaneotrichosporon</taxon>
    </lineage>
</organism>
<evidence type="ECO:0000256" key="4">
    <source>
        <dbReference type="SAM" id="MobiDB-lite"/>
    </source>
</evidence>
<reference evidence="6" key="1">
    <citation type="journal article" date="2023" name="BMC Genomics">
        <title>Chromosome-level genome assemblies of Cutaneotrichosporon spp. (Trichosporonales, Basidiomycota) reveal imbalanced evolution between nucleotide sequences and chromosome synteny.</title>
        <authorList>
            <person name="Kobayashi Y."/>
            <person name="Kayamori A."/>
            <person name="Aoki K."/>
            <person name="Shiwa Y."/>
            <person name="Matsutani M."/>
            <person name="Fujita N."/>
            <person name="Sugita T."/>
            <person name="Iwasaki W."/>
            <person name="Tanaka N."/>
            <person name="Takashima M."/>
        </authorList>
    </citation>
    <scope>NUCLEOTIDE SEQUENCE</scope>
    <source>
        <strain evidence="6">HIS019</strain>
    </source>
</reference>
<feature type="domain" description="Zn(2)-C6 fungal-type" evidence="5">
    <location>
        <begin position="30"/>
        <end position="61"/>
    </location>
</feature>
<dbReference type="GO" id="GO:0000981">
    <property type="term" value="F:DNA-binding transcription factor activity, RNA polymerase II-specific"/>
    <property type="evidence" value="ECO:0007669"/>
    <property type="project" value="InterPro"/>
</dbReference>
<dbReference type="InterPro" id="IPR036864">
    <property type="entry name" value="Zn2-C6_fun-type_DNA-bd_sf"/>
</dbReference>
<accession>A0AA48I217</accession>
<evidence type="ECO:0000256" key="2">
    <source>
        <dbReference type="ARBA" id="ARBA00022723"/>
    </source>
</evidence>
<feature type="compositionally biased region" description="Pro residues" evidence="4">
    <location>
        <begin position="1"/>
        <end position="10"/>
    </location>
</feature>
<evidence type="ECO:0000256" key="3">
    <source>
        <dbReference type="ARBA" id="ARBA00023242"/>
    </source>
</evidence>
<keyword evidence="3" id="KW-0539">Nucleus</keyword>
<dbReference type="RefSeq" id="XP_060454947.1">
    <property type="nucleotide sequence ID" value="XM_060598121.1"/>
</dbReference>
<dbReference type="PANTHER" id="PTHR31001">
    <property type="entry name" value="UNCHARACTERIZED TRANSCRIPTIONAL REGULATORY PROTEIN"/>
    <property type="match status" value="1"/>
</dbReference>
<dbReference type="InterPro" id="IPR050613">
    <property type="entry name" value="Sec_Metabolite_Reg"/>
</dbReference>
<evidence type="ECO:0000313" key="7">
    <source>
        <dbReference type="Proteomes" id="UP001233271"/>
    </source>
</evidence>